<organism evidence="2 3">
    <name type="scientific">Bergeyella porcorum</name>
    <dbReference type="NCBI Taxonomy" id="1735111"/>
    <lineage>
        <taxon>Bacteria</taxon>
        <taxon>Pseudomonadati</taxon>
        <taxon>Bacteroidota</taxon>
        <taxon>Flavobacteriia</taxon>
        <taxon>Flavobacteriales</taxon>
        <taxon>Weeksellaceae</taxon>
        <taxon>Bergeyella</taxon>
    </lineage>
</organism>
<keyword evidence="3" id="KW-1185">Reference proteome</keyword>
<dbReference type="SUPFAM" id="SSF53448">
    <property type="entry name" value="Nucleotide-diphospho-sugar transferases"/>
    <property type="match status" value="1"/>
</dbReference>
<dbReference type="Gene3D" id="3.90.550.10">
    <property type="entry name" value="Spore Coat Polysaccharide Biosynthesis Protein SpsA, Chain A"/>
    <property type="match status" value="1"/>
</dbReference>
<dbReference type="CDD" id="cd00761">
    <property type="entry name" value="Glyco_tranf_GTA_type"/>
    <property type="match status" value="1"/>
</dbReference>
<name>A0AAU0F493_9FLAO</name>
<accession>A0AAU0F493</accession>
<dbReference type="EMBL" id="CP136426">
    <property type="protein sequence ID" value="WOC52438.1"/>
    <property type="molecule type" value="Genomic_DNA"/>
</dbReference>
<dbReference type="RefSeq" id="WP_327983842.1">
    <property type="nucleotide sequence ID" value="NZ_CP136426.1"/>
</dbReference>
<feature type="domain" description="Glycosyltransferase 2-like" evidence="1">
    <location>
        <begin position="8"/>
        <end position="133"/>
    </location>
</feature>
<dbReference type="GO" id="GO:0016758">
    <property type="term" value="F:hexosyltransferase activity"/>
    <property type="evidence" value="ECO:0007669"/>
    <property type="project" value="UniProtKB-ARBA"/>
</dbReference>
<reference evidence="2" key="1">
    <citation type="submission" date="2023-10" db="EMBL/GenBank/DDBJ databases">
        <title>Characterization and whole genome sequencing of a novel strain of Bergeyella porcorum QD2021 isolated from pig.</title>
        <authorList>
            <person name="Liu G."/>
            <person name="Chen C."/>
            <person name="Han X."/>
        </authorList>
    </citation>
    <scope>NUCLEOTIDE SEQUENCE</scope>
    <source>
        <strain evidence="2">QD2021</strain>
    </source>
</reference>
<proteinExistence type="predicted"/>
<evidence type="ECO:0000259" key="1">
    <source>
        <dbReference type="Pfam" id="PF00535"/>
    </source>
</evidence>
<dbReference type="Pfam" id="PF00535">
    <property type="entry name" value="Glycos_transf_2"/>
    <property type="match status" value="1"/>
</dbReference>
<protein>
    <submittedName>
        <fullName evidence="2">Glycosyltransferase involved in cell wall bisynthesis</fullName>
    </submittedName>
</protein>
<evidence type="ECO:0000313" key="3">
    <source>
        <dbReference type="Proteomes" id="UP001432059"/>
    </source>
</evidence>
<dbReference type="KEGG" id="bpor:BPO_1791"/>
<dbReference type="InterPro" id="IPR029044">
    <property type="entry name" value="Nucleotide-diphossugar_trans"/>
</dbReference>
<dbReference type="Proteomes" id="UP001432059">
    <property type="component" value="Chromosome"/>
</dbReference>
<dbReference type="PANTHER" id="PTHR22916">
    <property type="entry name" value="GLYCOSYLTRANSFERASE"/>
    <property type="match status" value="1"/>
</dbReference>
<sequence>MQNKPLISIIIPTYNAEAYLDETLASVFTQTYDNWECIIVNDGSTDKSVQIAQKWVEKDPRFRIIHKENNGLSRARNTGIESANADYIAFLDSDDIWMPKHLSLTMDKMLVYQPDIVYSYGYQLRNGNYTNAPTLGITAQALNKDGIQKGKITIENFLHTNKITPSFTLCKKQCLIENQNFSYYKKAEDYHTWLKLLFNKCIFYCINKPTGYYRVVEDSLSSVDRTSTKESVEIISLFKNKFSEFDINYNKYFTLWAKRYFLLKSEKEHYTETILYINSLEKRYFSVWKKIVHLFPNKILKLITLQLLNFYGK</sequence>
<dbReference type="InterPro" id="IPR001173">
    <property type="entry name" value="Glyco_trans_2-like"/>
</dbReference>
<dbReference type="AlphaFoldDB" id="A0AAU0F493"/>
<evidence type="ECO:0000313" key="2">
    <source>
        <dbReference type="EMBL" id="WOC52438.1"/>
    </source>
</evidence>
<gene>
    <name evidence="2" type="ORF">BPO_1791</name>
</gene>
<dbReference type="PANTHER" id="PTHR22916:SF3">
    <property type="entry name" value="UDP-GLCNAC:BETAGAL BETA-1,3-N-ACETYLGLUCOSAMINYLTRANSFERASE-LIKE PROTEIN 1"/>
    <property type="match status" value="1"/>
</dbReference>